<comment type="caution">
    <text evidence="1">The sequence shown here is derived from an EMBL/GenBank/DDBJ whole genome shotgun (WGS) entry which is preliminary data.</text>
</comment>
<reference evidence="1" key="1">
    <citation type="submission" date="2022-11" db="EMBL/GenBank/DDBJ databases">
        <authorList>
            <person name="Kikuchi T."/>
        </authorList>
    </citation>
    <scope>NUCLEOTIDE SEQUENCE</scope>
    <source>
        <strain evidence="1">PS1010</strain>
    </source>
</reference>
<evidence type="ECO:0000313" key="1">
    <source>
        <dbReference type="EMBL" id="CAI5448894.1"/>
    </source>
</evidence>
<dbReference type="Proteomes" id="UP001152747">
    <property type="component" value="Unassembled WGS sequence"/>
</dbReference>
<name>A0A9P1IPX3_9PELO</name>
<evidence type="ECO:0008006" key="3">
    <source>
        <dbReference type="Google" id="ProtNLM"/>
    </source>
</evidence>
<organism evidence="1 2">
    <name type="scientific">Caenorhabditis angaria</name>
    <dbReference type="NCBI Taxonomy" id="860376"/>
    <lineage>
        <taxon>Eukaryota</taxon>
        <taxon>Metazoa</taxon>
        <taxon>Ecdysozoa</taxon>
        <taxon>Nematoda</taxon>
        <taxon>Chromadorea</taxon>
        <taxon>Rhabditida</taxon>
        <taxon>Rhabditina</taxon>
        <taxon>Rhabditomorpha</taxon>
        <taxon>Rhabditoidea</taxon>
        <taxon>Rhabditidae</taxon>
        <taxon>Peloderinae</taxon>
        <taxon>Caenorhabditis</taxon>
    </lineage>
</organism>
<evidence type="ECO:0000313" key="2">
    <source>
        <dbReference type="Proteomes" id="UP001152747"/>
    </source>
</evidence>
<dbReference type="AlphaFoldDB" id="A0A9P1IPX3"/>
<protein>
    <recommendedName>
        <fullName evidence="3">THAP-type domain-containing protein</fullName>
    </recommendedName>
</protein>
<proteinExistence type="predicted"/>
<sequence>MHTLRSLFDYSYDLRLKSRFKYSCHYCEKNRLFCKDVTAISSGRRDILEKWVDILGGTFQKNIIGLKTITICRSHFKETWTKNRPLDLLPFADLGRPDIIPEYEHIKKEIKMKSEHSHLFHKCAYCGKIKTFIQMTSVPPNEYIFNKWVAILGDEFKKNVENCERKISAICRTHFDVKFRHRPQSLLPKSMEMQEKQEKCVKIEEKEQKDEPNMLECCYCSEIRNNLNEMVQTPKDTKGLLRWADILGPIFYDNFMKRKNRYICLEHLKKGSKRVFNDEIMKEFKQKQILKEKQKGLIPNILKEEEEIEIEMKPRIEKILIENDFTMEEEVKPMKLKKIKQEIQE</sequence>
<gene>
    <name evidence="1" type="ORF">CAMP_LOCUS11531</name>
</gene>
<keyword evidence="2" id="KW-1185">Reference proteome</keyword>
<dbReference type="EMBL" id="CANHGI010000004">
    <property type="protein sequence ID" value="CAI5448894.1"/>
    <property type="molecule type" value="Genomic_DNA"/>
</dbReference>
<accession>A0A9P1IPX3</accession>